<dbReference type="InterPro" id="IPR016195">
    <property type="entry name" value="Pol/histidinol_Pase-like"/>
</dbReference>
<dbReference type="PANTHER" id="PTHR42924">
    <property type="entry name" value="EXONUCLEASE"/>
    <property type="match status" value="1"/>
</dbReference>
<dbReference type="Gene3D" id="3.40.50.300">
    <property type="entry name" value="P-loop containing nucleotide triphosphate hydrolases"/>
    <property type="match status" value="1"/>
</dbReference>
<dbReference type="Proteomes" id="UP000182798">
    <property type="component" value="Unassembled WGS sequence"/>
</dbReference>
<reference evidence="2" key="1">
    <citation type="submission" date="2016-09" db="EMBL/GenBank/DDBJ databases">
        <title>Genome Sequence of Bathymodiolus thermophilus sulfur-oxidizing gill endosymbiont.</title>
        <authorList>
            <person name="Ponnudurai R."/>
            <person name="Kleiner M."/>
            <person name="Sayavedra L."/>
            <person name="Thuermer A."/>
            <person name="Felbeck H."/>
            <person name="Schlueter R."/>
            <person name="Schweder T."/>
            <person name="Markert S."/>
        </authorList>
    </citation>
    <scope>NUCLEOTIDE SEQUENCE [LARGE SCALE GENOMIC DNA]</scope>
    <source>
        <strain evidence="2">BAT/CrabSpa'14</strain>
    </source>
</reference>
<dbReference type="AlphaFoldDB" id="A0A1J8Q219"/>
<proteinExistence type="predicted"/>
<feature type="non-terminal residue" evidence="1">
    <location>
        <position position="374"/>
    </location>
</feature>
<dbReference type="SUPFAM" id="SSF89550">
    <property type="entry name" value="PHP domain-like"/>
    <property type="match status" value="1"/>
</dbReference>
<dbReference type="Gene3D" id="3.20.20.140">
    <property type="entry name" value="Metal-dependent hydrolases"/>
    <property type="match status" value="1"/>
</dbReference>
<dbReference type="GO" id="GO:0004534">
    <property type="term" value="F:5'-3' RNA exonuclease activity"/>
    <property type="evidence" value="ECO:0007669"/>
    <property type="project" value="TreeGrafter"/>
</dbReference>
<dbReference type="InterPro" id="IPR027417">
    <property type="entry name" value="P-loop_NTPase"/>
</dbReference>
<sequence>MTTQSFPGAKWWKFDFHTHTPASSDFMEGCPGEARDEVTPKFWLEKFIDKGIDCVAITDHNSGAWIDKLKSANDKLEEKLHLFPGVEISVTGDVHILAIFDPSKSTSDIDTLLGAVVYTGTKGGSDGVTKKSITEVIDIIIDHGGVAIPAHADKEKGLFASQVSTLKQALNNKNIHAIELCNETYEKPQLYQEQKIQWSEVLGSDTHNFRGSGFGDFTWIKMEDPTIEGLRLALTDGKASVNREMTKDLNRHAELIIESFQINKAKYIGRKELECEFSPFLNTVIGGRGSGKSTLLEFMRFVFRRDKELPEAIRGEFDKYYQFSGDNLLTKDSQLSLVYQKQGSRYRLNWSANAELPSLEVVDENGDWQPTDGE</sequence>
<comment type="caution">
    <text evidence="1">The sequence shown here is derived from an EMBL/GenBank/DDBJ whole genome shotgun (WGS) entry which is preliminary data.</text>
</comment>
<evidence type="ECO:0000313" key="2">
    <source>
        <dbReference type="Proteomes" id="UP000182798"/>
    </source>
</evidence>
<organism evidence="1 2">
    <name type="scientific">Bathymodiolus thermophilus thioautotrophic gill symbiont</name>
    <dbReference type="NCBI Taxonomy" id="2360"/>
    <lineage>
        <taxon>Bacteria</taxon>
        <taxon>Pseudomonadati</taxon>
        <taxon>Pseudomonadota</taxon>
        <taxon>Gammaproteobacteria</taxon>
        <taxon>sulfur-oxidizing symbionts</taxon>
    </lineage>
</organism>
<dbReference type="EMBL" id="MIQH01000616">
    <property type="protein sequence ID" value="OJA03450.1"/>
    <property type="molecule type" value="Genomic_DNA"/>
</dbReference>
<accession>A0A1J8Q219</accession>
<protein>
    <submittedName>
        <fullName evidence="1">Uncharacterized protein</fullName>
    </submittedName>
</protein>
<dbReference type="SUPFAM" id="SSF52540">
    <property type="entry name" value="P-loop containing nucleoside triphosphate hydrolases"/>
    <property type="match status" value="1"/>
</dbReference>
<dbReference type="InterPro" id="IPR052018">
    <property type="entry name" value="PHP_domain"/>
</dbReference>
<evidence type="ECO:0000313" key="1">
    <source>
        <dbReference type="EMBL" id="OJA03450.1"/>
    </source>
</evidence>
<name>A0A1J8Q219_9GAMM</name>
<dbReference type="PANTHER" id="PTHR42924:SF3">
    <property type="entry name" value="POLYMERASE_HISTIDINOL PHOSPHATASE N-TERMINAL DOMAIN-CONTAINING PROTEIN"/>
    <property type="match status" value="1"/>
</dbReference>
<dbReference type="GO" id="GO:0035312">
    <property type="term" value="F:5'-3' DNA exonuclease activity"/>
    <property type="evidence" value="ECO:0007669"/>
    <property type="project" value="TreeGrafter"/>
</dbReference>
<gene>
    <name evidence="1" type="ORF">BGC33_03895</name>
</gene>